<feature type="transmembrane region" description="Helical" evidence="1">
    <location>
        <begin position="248"/>
        <end position="270"/>
    </location>
</feature>
<organism evidence="2 3">
    <name type="scientific">[Clostridium] innocuum 2959</name>
    <dbReference type="NCBI Taxonomy" id="999413"/>
    <lineage>
        <taxon>Bacteria</taxon>
        <taxon>Bacillati</taxon>
        <taxon>Bacillota</taxon>
        <taxon>Clostridia</taxon>
        <taxon>Eubacteriales</taxon>
        <taxon>Clostridiaceae</taxon>
        <taxon>Clostridium</taxon>
    </lineage>
</organism>
<reference evidence="2 3" key="1">
    <citation type="submission" date="2013-01" db="EMBL/GenBank/DDBJ databases">
        <title>The Genome Sequence of Clostridium innocuum 2959.</title>
        <authorList>
            <consortium name="The Broad Institute Genome Sequencing Platform"/>
            <person name="Earl A."/>
            <person name="Ward D."/>
            <person name="Feldgarden M."/>
            <person name="Gevers D."/>
            <person name="Courvalin P."/>
            <person name="Lambert T."/>
            <person name="Walker B."/>
            <person name="Young S.K."/>
            <person name="Zeng Q."/>
            <person name="Gargeya S."/>
            <person name="Fitzgerald M."/>
            <person name="Haas B."/>
            <person name="Abouelleil A."/>
            <person name="Alvarado L."/>
            <person name="Arachchi H.M."/>
            <person name="Berlin A.M."/>
            <person name="Chapman S.B."/>
            <person name="Dewar J."/>
            <person name="Goldberg J."/>
            <person name="Griggs A."/>
            <person name="Gujja S."/>
            <person name="Hansen M."/>
            <person name="Howarth C."/>
            <person name="Imamovic A."/>
            <person name="Larimer J."/>
            <person name="McCowan C."/>
            <person name="Murphy C."/>
            <person name="Neiman D."/>
            <person name="Pearson M."/>
            <person name="Priest M."/>
            <person name="Roberts A."/>
            <person name="Saif S."/>
            <person name="Shea T."/>
            <person name="Sisk P."/>
            <person name="Sykes S."/>
            <person name="Wortman J."/>
            <person name="Nusbaum C."/>
            <person name="Birren B."/>
        </authorList>
    </citation>
    <scope>NUCLEOTIDE SEQUENCE [LARGE SCALE GENOMIC DNA]</scope>
    <source>
        <strain evidence="2 3">2959</strain>
    </source>
</reference>
<gene>
    <name evidence="2" type="ORF">HMPREF1094_00199</name>
</gene>
<dbReference type="RefSeq" id="WP_002605902.1">
    <property type="nucleotide sequence ID" value="NZ_CAXSVF010000017.1"/>
</dbReference>
<accession>N9WVX7</accession>
<sequence length="318" mass="36636">MNLNEFERKSSGLESTEFQQDVELKAQMISKINDLFQILLKDNQFFNDEDIKIFRQLVNEYNTKYKRLLYSEFSSIFFDCSEEEEGIVLTNLEEISDLSFSNIDKGQANKIDLMIIKIYDHLNLASRQLLSLKNTDDIIQDKVESFLEEQLQGLKNGMEENNRNVTTNLISLVGIFTALSFVVFGGITSFQSIFSNIRGIPLTKVMILGCIWAIAIVNIVFFLIYFMAKLTGRDIKTNPYSSSILKRYPLICLINMIIITIFIMSLWLRFVEISSGNEWIIGLTKNNKDLLSFGSIAVLVIIGAIWSYIYVRMNRSYD</sequence>
<comment type="caution">
    <text evidence="2">The sequence shown here is derived from an EMBL/GenBank/DDBJ whole genome shotgun (WGS) entry which is preliminary data.</text>
</comment>
<dbReference type="Proteomes" id="UP000013051">
    <property type="component" value="Unassembled WGS sequence"/>
</dbReference>
<protein>
    <submittedName>
        <fullName evidence="2">Uncharacterized protein</fullName>
    </submittedName>
</protein>
<keyword evidence="1" id="KW-0472">Membrane</keyword>
<dbReference type="AlphaFoldDB" id="N9WVX7"/>
<dbReference type="eggNOG" id="ENOG503322A">
    <property type="taxonomic scope" value="Bacteria"/>
</dbReference>
<feature type="transmembrane region" description="Helical" evidence="1">
    <location>
        <begin position="206"/>
        <end position="228"/>
    </location>
</feature>
<keyword evidence="1" id="KW-1133">Transmembrane helix</keyword>
<evidence type="ECO:0000313" key="3">
    <source>
        <dbReference type="Proteomes" id="UP000013051"/>
    </source>
</evidence>
<dbReference type="PATRIC" id="fig|999413.4.peg.214"/>
<evidence type="ECO:0000313" key="2">
    <source>
        <dbReference type="EMBL" id="ENY87748.1"/>
    </source>
</evidence>
<evidence type="ECO:0000256" key="1">
    <source>
        <dbReference type="SAM" id="Phobius"/>
    </source>
</evidence>
<dbReference type="HOGENOM" id="CLU_873470_0_0_9"/>
<keyword evidence="1" id="KW-0812">Transmembrane</keyword>
<keyword evidence="3" id="KW-1185">Reference proteome</keyword>
<name>N9WVX7_CLOIN</name>
<dbReference type="EMBL" id="AGYV01000001">
    <property type="protein sequence ID" value="ENY87748.1"/>
    <property type="molecule type" value="Genomic_DNA"/>
</dbReference>
<proteinExistence type="predicted"/>
<feature type="transmembrane region" description="Helical" evidence="1">
    <location>
        <begin position="169"/>
        <end position="194"/>
    </location>
</feature>
<feature type="transmembrane region" description="Helical" evidence="1">
    <location>
        <begin position="290"/>
        <end position="311"/>
    </location>
</feature>